<name>A0A8X6MP52_NEPPI</name>
<protein>
    <submittedName>
        <fullName evidence="1">Integrase catalytic domain-containing protein</fullName>
    </submittedName>
</protein>
<comment type="caution">
    <text evidence="1">The sequence shown here is derived from an EMBL/GenBank/DDBJ whole genome shotgun (WGS) entry which is preliminary data.</text>
</comment>
<organism evidence="1 2">
    <name type="scientific">Nephila pilipes</name>
    <name type="common">Giant wood spider</name>
    <name type="synonym">Nephila maculata</name>
    <dbReference type="NCBI Taxonomy" id="299642"/>
    <lineage>
        <taxon>Eukaryota</taxon>
        <taxon>Metazoa</taxon>
        <taxon>Ecdysozoa</taxon>
        <taxon>Arthropoda</taxon>
        <taxon>Chelicerata</taxon>
        <taxon>Arachnida</taxon>
        <taxon>Araneae</taxon>
        <taxon>Araneomorphae</taxon>
        <taxon>Entelegynae</taxon>
        <taxon>Araneoidea</taxon>
        <taxon>Nephilidae</taxon>
        <taxon>Nephila</taxon>
    </lineage>
</organism>
<sequence>MDPTAWRHCSGKHNTADLLTRGFASKDLIVSDKWWHGPEWLKDPEDLWPKEKKSEYKSVNSEVRCEYKSCIIVSSAIIQEKFLDSNKFSCLFKMFRMTSWVLRFINVLKKKNYEKGPLTSH</sequence>
<dbReference type="PANTHER" id="PTHR22955">
    <property type="entry name" value="RETROTRANSPOSON"/>
    <property type="match status" value="1"/>
</dbReference>
<dbReference type="EMBL" id="BMAW01000801">
    <property type="protein sequence ID" value="GFS70748.1"/>
    <property type="molecule type" value="Genomic_DNA"/>
</dbReference>
<evidence type="ECO:0000313" key="1">
    <source>
        <dbReference type="EMBL" id="GFS70748.1"/>
    </source>
</evidence>
<evidence type="ECO:0000313" key="2">
    <source>
        <dbReference type="Proteomes" id="UP000887013"/>
    </source>
</evidence>
<dbReference type="OrthoDB" id="6424004at2759"/>
<accession>A0A8X6MP52</accession>
<gene>
    <name evidence="1" type="primary">AVEN_160404_1</name>
    <name evidence="1" type="ORF">NPIL_120671</name>
</gene>
<keyword evidence="2" id="KW-1185">Reference proteome</keyword>
<dbReference type="AlphaFoldDB" id="A0A8X6MP52"/>
<reference evidence="1" key="1">
    <citation type="submission" date="2020-08" db="EMBL/GenBank/DDBJ databases">
        <title>Multicomponent nature underlies the extraordinary mechanical properties of spider dragline silk.</title>
        <authorList>
            <person name="Kono N."/>
            <person name="Nakamura H."/>
            <person name="Mori M."/>
            <person name="Yoshida Y."/>
            <person name="Ohtoshi R."/>
            <person name="Malay A.D."/>
            <person name="Moran D.A.P."/>
            <person name="Tomita M."/>
            <person name="Numata K."/>
            <person name="Arakawa K."/>
        </authorList>
    </citation>
    <scope>NUCLEOTIDE SEQUENCE</scope>
</reference>
<dbReference type="Proteomes" id="UP000887013">
    <property type="component" value="Unassembled WGS sequence"/>
</dbReference>
<dbReference type="PANTHER" id="PTHR22955:SF65">
    <property type="entry name" value="INTEGRASE CATALYTIC DOMAIN-CONTAINING PROTEIN"/>
    <property type="match status" value="1"/>
</dbReference>
<proteinExistence type="predicted"/>